<evidence type="ECO:0000313" key="10">
    <source>
        <dbReference type="Proteomes" id="UP000253868"/>
    </source>
</evidence>
<dbReference type="Gene3D" id="1.10.540.10">
    <property type="entry name" value="Acyl-CoA dehydrogenase/oxidase, N-terminal domain"/>
    <property type="match status" value="1"/>
</dbReference>
<dbReference type="SUPFAM" id="SSF56645">
    <property type="entry name" value="Acyl-CoA dehydrogenase NM domain-like"/>
    <property type="match status" value="1"/>
</dbReference>
<proteinExistence type="inferred from homology"/>
<name>A0A345HY66_9ACTN</name>
<dbReference type="GO" id="GO:0003995">
    <property type="term" value="F:acyl-CoA dehydrogenase activity"/>
    <property type="evidence" value="ECO:0007669"/>
    <property type="project" value="TreeGrafter"/>
</dbReference>
<evidence type="ECO:0000259" key="8">
    <source>
        <dbReference type="Pfam" id="PF02771"/>
    </source>
</evidence>
<dbReference type="InterPro" id="IPR036250">
    <property type="entry name" value="AcylCo_DH-like_C"/>
</dbReference>
<sequence>MSMSDVTKLAARLEDFLGDPHDADSRMPFAQILDHDVRGEYPHQFVALLRRWGVLDHCLPEAQGGRAGNVETGIALMRLVARRDPSTAVALALNSLGFMPAWILGTEEQKRALISDMRRGSSVAWGLSERVHGSDLVANEVLAEKTDGGWLLTGEKWPIGNATVADKMVVFARTGKRPGPAAYSLFVLDKWRAGSDTVEDLPFEDLYGTRALDLSGVRMDKAFVPDTAMIGREGQGLEIALKTSQTARVVLMHLALSAVDTSLRLALDFAERRVLFNDAISDVPYTRRQLTEAFADLMIADAMVLGSARALQAAPEQISVWSSVTKYLVPTLLQQTMAQLTVVLGARTFLRAHPHYGMHQKMVRDILITDIADGNTVVNLRNLGHQLGGLLDQAVRAGDDIRAAAAERAATLFGMDRELPVYEPVRQELFSRGLDDAVLAAPDGVRRLRALADGAPDTEAERLRCAADLAEELLGRTAPLRERAAALKTALGKDYPQSPELFELAKEYCLLHAVAACVLTYVHSREAMDAPLPGPALLLLQLERLRRQWHPHEPVTSQAVVDEVMETLRHLHQENRLFSHWQFPLAKRVTDESAARR</sequence>
<evidence type="ECO:0000256" key="3">
    <source>
        <dbReference type="ARBA" id="ARBA00022630"/>
    </source>
</evidence>
<reference evidence="10" key="1">
    <citation type="submission" date="2018-07" db="EMBL/GenBank/DDBJ databases">
        <authorList>
            <person name="Zhao J."/>
        </authorList>
    </citation>
    <scope>NUCLEOTIDE SEQUENCE [LARGE SCALE GENOMIC DNA]</scope>
    <source>
        <strain evidence="10">GSSD-12</strain>
    </source>
</reference>
<evidence type="ECO:0000256" key="2">
    <source>
        <dbReference type="ARBA" id="ARBA00009347"/>
    </source>
</evidence>
<dbReference type="GO" id="GO:0050660">
    <property type="term" value="F:flavin adenine dinucleotide binding"/>
    <property type="evidence" value="ECO:0007669"/>
    <property type="project" value="InterPro"/>
</dbReference>
<keyword evidence="10" id="KW-1185">Reference proteome</keyword>
<gene>
    <name evidence="9" type="ORF">DVK44_32395</name>
</gene>
<dbReference type="InterPro" id="IPR009075">
    <property type="entry name" value="AcylCo_DH/oxidase_C"/>
</dbReference>
<evidence type="ECO:0000256" key="5">
    <source>
        <dbReference type="RuleBase" id="RU362125"/>
    </source>
</evidence>
<dbReference type="Proteomes" id="UP000253868">
    <property type="component" value="Chromosome"/>
</dbReference>
<dbReference type="GO" id="GO:0005886">
    <property type="term" value="C:plasma membrane"/>
    <property type="evidence" value="ECO:0007669"/>
    <property type="project" value="TreeGrafter"/>
</dbReference>
<dbReference type="InterPro" id="IPR037069">
    <property type="entry name" value="AcylCoA_DH/ox_N_sf"/>
</dbReference>
<evidence type="ECO:0000259" key="7">
    <source>
        <dbReference type="Pfam" id="PF02770"/>
    </source>
</evidence>
<dbReference type="CDD" id="cd00567">
    <property type="entry name" value="ACAD"/>
    <property type="match status" value="1"/>
</dbReference>
<keyword evidence="5" id="KW-0560">Oxidoreductase</keyword>
<dbReference type="Gene3D" id="1.20.140.10">
    <property type="entry name" value="Butyryl-CoA Dehydrogenase, subunit A, domain 3"/>
    <property type="match status" value="1"/>
</dbReference>
<evidence type="ECO:0000313" key="9">
    <source>
        <dbReference type="EMBL" id="AXG81640.1"/>
    </source>
</evidence>
<feature type="domain" description="Acyl-CoA oxidase/dehydrogenase middle" evidence="7">
    <location>
        <begin position="125"/>
        <end position="221"/>
    </location>
</feature>
<dbReference type="Gene3D" id="2.40.110.10">
    <property type="entry name" value="Butyryl-CoA Dehydrogenase, subunit A, domain 2"/>
    <property type="match status" value="1"/>
</dbReference>
<keyword evidence="4 5" id="KW-0274">FAD</keyword>
<dbReference type="RefSeq" id="WP_114664181.1">
    <property type="nucleotide sequence ID" value="NZ_CP031194.1"/>
</dbReference>
<protein>
    <submittedName>
        <fullName evidence="9">Acyl-CoA dehydrogenase family protein</fullName>
    </submittedName>
</protein>
<dbReference type="EMBL" id="CP031194">
    <property type="protein sequence ID" value="AXG81640.1"/>
    <property type="molecule type" value="Genomic_DNA"/>
</dbReference>
<dbReference type="Pfam" id="PF02771">
    <property type="entry name" value="Acyl-CoA_dh_N"/>
    <property type="match status" value="1"/>
</dbReference>
<evidence type="ECO:0000256" key="4">
    <source>
        <dbReference type="ARBA" id="ARBA00022827"/>
    </source>
</evidence>
<dbReference type="Pfam" id="PF00441">
    <property type="entry name" value="Acyl-CoA_dh_1"/>
    <property type="match status" value="1"/>
</dbReference>
<organism evidence="9 10">
    <name type="scientific">Streptomyces paludis</name>
    <dbReference type="NCBI Taxonomy" id="2282738"/>
    <lineage>
        <taxon>Bacteria</taxon>
        <taxon>Bacillati</taxon>
        <taxon>Actinomycetota</taxon>
        <taxon>Actinomycetes</taxon>
        <taxon>Kitasatosporales</taxon>
        <taxon>Streptomycetaceae</taxon>
        <taxon>Streptomyces</taxon>
    </lineage>
</organism>
<dbReference type="KEGG" id="spad:DVK44_32395"/>
<dbReference type="InterPro" id="IPR006091">
    <property type="entry name" value="Acyl-CoA_Oxase/DH_mid-dom"/>
</dbReference>
<dbReference type="SUPFAM" id="SSF47203">
    <property type="entry name" value="Acyl-CoA dehydrogenase C-terminal domain-like"/>
    <property type="match status" value="1"/>
</dbReference>
<dbReference type="InterPro" id="IPR013786">
    <property type="entry name" value="AcylCoA_DH/ox_N"/>
</dbReference>
<dbReference type="AlphaFoldDB" id="A0A345HY66"/>
<comment type="cofactor">
    <cofactor evidence="1 5">
        <name>FAD</name>
        <dbReference type="ChEBI" id="CHEBI:57692"/>
    </cofactor>
</comment>
<accession>A0A345HY66</accession>
<feature type="domain" description="Acyl-CoA dehydrogenase/oxidase N-terminal" evidence="8">
    <location>
        <begin position="33"/>
        <end position="120"/>
    </location>
</feature>
<dbReference type="PANTHER" id="PTHR43884">
    <property type="entry name" value="ACYL-COA DEHYDROGENASE"/>
    <property type="match status" value="1"/>
</dbReference>
<evidence type="ECO:0000259" key="6">
    <source>
        <dbReference type="Pfam" id="PF00441"/>
    </source>
</evidence>
<keyword evidence="3 5" id="KW-0285">Flavoprotein</keyword>
<dbReference type="InterPro" id="IPR046373">
    <property type="entry name" value="Acyl-CoA_Oxase/DH_mid-dom_sf"/>
</dbReference>
<comment type="similarity">
    <text evidence="2 5">Belongs to the acyl-CoA dehydrogenase family.</text>
</comment>
<evidence type="ECO:0000256" key="1">
    <source>
        <dbReference type="ARBA" id="ARBA00001974"/>
    </source>
</evidence>
<feature type="domain" description="Acyl-CoA dehydrogenase/oxidase C-terminal" evidence="6">
    <location>
        <begin position="234"/>
        <end position="386"/>
    </location>
</feature>
<dbReference type="OrthoDB" id="3666321at2"/>
<dbReference type="InterPro" id="IPR009100">
    <property type="entry name" value="AcylCoA_DH/oxidase_NM_dom_sf"/>
</dbReference>
<dbReference type="PANTHER" id="PTHR43884:SF19">
    <property type="entry name" value="ACYL-COA DEHYDROGENASE FADE4-RELATED"/>
    <property type="match status" value="1"/>
</dbReference>
<dbReference type="Pfam" id="PF02770">
    <property type="entry name" value="Acyl-CoA_dh_M"/>
    <property type="match status" value="1"/>
</dbReference>